<dbReference type="Gene3D" id="3.20.20.80">
    <property type="entry name" value="Glycosidases"/>
    <property type="match status" value="1"/>
</dbReference>
<organism evidence="1 2">
    <name type="scientific">Bradyrhizobium ottawaense</name>
    <dbReference type="NCBI Taxonomy" id="931866"/>
    <lineage>
        <taxon>Bacteria</taxon>
        <taxon>Pseudomonadati</taxon>
        <taxon>Pseudomonadota</taxon>
        <taxon>Alphaproteobacteria</taxon>
        <taxon>Hyphomicrobiales</taxon>
        <taxon>Nitrobacteraceae</taxon>
        <taxon>Bradyrhizobium</taxon>
    </lineage>
</organism>
<evidence type="ECO:0000313" key="1">
    <source>
        <dbReference type="EMBL" id="MEY9451236.1"/>
    </source>
</evidence>
<comment type="caution">
    <text evidence="1">The sequence shown here is derived from an EMBL/GenBank/DDBJ whole genome shotgun (WGS) entry which is preliminary data.</text>
</comment>
<reference evidence="1 2" key="1">
    <citation type="submission" date="2024-07" db="EMBL/GenBank/DDBJ databases">
        <title>Genomic Encyclopedia of Type Strains, Phase V (KMG-V): Genome sequencing to study the core and pangenomes of soil and plant-associated prokaryotes.</title>
        <authorList>
            <person name="Whitman W."/>
        </authorList>
    </citation>
    <scope>NUCLEOTIDE SEQUENCE [LARGE SCALE GENOMIC DNA]</scope>
    <source>
        <strain evidence="1 2">USDA 152</strain>
    </source>
</reference>
<protein>
    <submittedName>
        <fullName evidence="1">Uncharacterized protein</fullName>
    </submittedName>
</protein>
<keyword evidence="2" id="KW-1185">Reference proteome</keyword>
<dbReference type="Proteomes" id="UP001565369">
    <property type="component" value="Unassembled WGS sequence"/>
</dbReference>
<proteinExistence type="predicted"/>
<gene>
    <name evidence="1" type="ORF">ABIG07_000184</name>
</gene>
<evidence type="ECO:0000313" key="2">
    <source>
        <dbReference type="Proteomes" id="UP001565369"/>
    </source>
</evidence>
<dbReference type="EMBL" id="JBGBZJ010000001">
    <property type="protein sequence ID" value="MEY9451236.1"/>
    <property type="molecule type" value="Genomic_DNA"/>
</dbReference>
<sequence>MPPNVEQTPALRVLAPHIYEERTAAAWTSSEENEWCPAIRSQPQMSAISYLSARRSLLRGLLASLLLPIRSYARTRCPIFGAIRWDAQYCDTSGEPCFEEEKALSPQRWHFRAPLHSRLTDSETLQFHATEASFDQEIQVAHAAGLGYWAYLAYGSDGKLDLAHSMMQGLTYHRRSGIADQMNYCLIATLDTLGRANRFDEATKRIHGLFSDHNYQRTQDGRPLLFVYYLDALLPSYWNGSLAELGKSLSHLRDQTTSSGGSPPSIVLLHTPPATAETIRKQIGADAVSAYGINFGPNRSGTYLELQRHVEQYWEDELAHTSGSVVPTVMVGWDSRPRKETPPANDKRDYTRIDKSAHVATATPSEFSFACRQASRFMSNHPDRCPYQIALIYSWNEYSEGGALAPTLGDPSASMLRTASEVLKACRAGGD</sequence>
<name>A0ABV4FI41_9BRAD</name>
<accession>A0ABV4FI41</accession>